<accession>A0A068YD50</accession>
<organism evidence="1 2">
    <name type="scientific">Echinococcus multilocularis</name>
    <name type="common">Fox tapeworm</name>
    <dbReference type="NCBI Taxonomy" id="6211"/>
    <lineage>
        <taxon>Eukaryota</taxon>
        <taxon>Metazoa</taxon>
        <taxon>Spiralia</taxon>
        <taxon>Lophotrochozoa</taxon>
        <taxon>Platyhelminthes</taxon>
        <taxon>Cestoda</taxon>
        <taxon>Eucestoda</taxon>
        <taxon>Cyclophyllidea</taxon>
        <taxon>Taeniidae</taxon>
        <taxon>Echinococcus</taxon>
    </lineage>
</organism>
<proteinExistence type="predicted"/>
<protein>
    <submittedName>
        <fullName evidence="1">Expressed protein</fullName>
    </submittedName>
</protein>
<evidence type="ECO:0000313" key="1">
    <source>
        <dbReference type="EMBL" id="CDS42469.1"/>
    </source>
</evidence>
<gene>
    <name evidence="1" type="ORF">EmuJ_001017900</name>
</gene>
<name>A0A068YD50_ECHMU</name>
<evidence type="ECO:0000313" key="2">
    <source>
        <dbReference type="Proteomes" id="UP000017246"/>
    </source>
</evidence>
<sequence>MPGIQVDEERKVGGEKRYYVQHQPDWDSVEFNQIWRHYANVSLKTTHQQCATAGIQTVPIVDSLNPPTTGTV</sequence>
<reference evidence="1" key="1">
    <citation type="journal article" date="2013" name="Nature">
        <title>The genomes of four tapeworm species reveal adaptations to parasitism.</title>
        <authorList>
            <person name="Tsai I.J."/>
            <person name="Zarowiecki M."/>
            <person name="Holroyd N."/>
            <person name="Garciarrubio A."/>
            <person name="Sanchez-Flores A."/>
            <person name="Brooks K.L."/>
            <person name="Tracey A."/>
            <person name="Bobes R.J."/>
            <person name="Fragoso G."/>
            <person name="Sciutto E."/>
            <person name="Aslett M."/>
            <person name="Beasley H."/>
            <person name="Bennett H.M."/>
            <person name="Cai J."/>
            <person name="Camicia F."/>
            <person name="Clark R."/>
            <person name="Cucher M."/>
            <person name="De Silva N."/>
            <person name="Day T.A."/>
            <person name="Deplazes P."/>
            <person name="Estrada K."/>
            <person name="Fernandez C."/>
            <person name="Holland P.W."/>
            <person name="Hou J."/>
            <person name="Hu S."/>
            <person name="Huckvale T."/>
            <person name="Hung S.S."/>
            <person name="Kamenetzky L."/>
            <person name="Keane J.A."/>
            <person name="Kiss F."/>
            <person name="Koziol U."/>
            <person name="Lambert O."/>
            <person name="Liu K."/>
            <person name="Luo X."/>
            <person name="Luo Y."/>
            <person name="Macchiaroli N."/>
            <person name="Nichol S."/>
            <person name="Paps J."/>
            <person name="Parkinson J."/>
            <person name="Pouchkina-Stantcheva N."/>
            <person name="Riddiford N."/>
            <person name="Rosenzvit M."/>
            <person name="Salinas G."/>
            <person name="Wasmuth J.D."/>
            <person name="Zamanian M."/>
            <person name="Zheng Y."/>
            <person name="Cai X."/>
            <person name="Soberon X."/>
            <person name="Olson P.D."/>
            <person name="Laclette J.P."/>
            <person name="Brehm K."/>
            <person name="Berriman M."/>
            <person name="Garciarrubio A."/>
            <person name="Bobes R.J."/>
            <person name="Fragoso G."/>
            <person name="Sanchez-Flores A."/>
            <person name="Estrada K."/>
            <person name="Cevallos M.A."/>
            <person name="Morett E."/>
            <person name="Gonzalez V."/>
            <person name="Portillo T."/>
            <person name="Ochoa-Leyva A."/>
            <person name="Jose M.V."/>
            <person name="Sciutto E."/>
            <person name="Landa A."/>
            <person name="Jimenez L."/>
            <person name="Valdes V."/>
            <person name="Carrero J.C."/>
            <person name="Larralde C."/>
            <person name="Morales-Montor J."/>
            <person name="Limon-Lason J."/>
            <person name="Soberon X."/>
            <person name="Laclette J.P."/>
        </authorList>
    </citation>
    <scope>NUCLEOTIDE SEQUENCE [LARGE SCALE GENOMIC DNA]</scope>
</reference>
<reference evidence="1" key="2">
    <citation type="submission" date="2015-11" db="EMBL/GenBank/DDBJ databases">
        <authorList>
            <person name="Zhang Y."/>
            <person name="Guo Z."/>
        </authorList>
    </citation>
    <scope>NUCLEOTIDE SEQUENCE</scope>
</reference>
<dbReference type="AlphaFoldDB" id="A0A068YD50"/>
<keyword evidence="2" id="KW-1185">Reference proteome</keyword>
<dbReference type="Proteomes" id="UP000017246">
    <property type="component" value="Unassembled WGS sequence"/>
</dbReference>
<dbReference type="EMBL" id="LN902842">
    <property type="protein sequence ID" value="CDS42469.1"/>
    <property type="molecule type" value="Genomic_DNA"/>
</dbReference>